<evidence type="ECO:0000313" key="2">
    <source>
        <dbReference type="EMBL" id="KJL49523.1"/>
    </source>
</evidence>
<feature type="region of interest" description="Disordered" evidence="1">
    <location>
        <begin position="105"/>
        <end position="136"/>
    </location>
</feature>
<gene>
    <name evidence="2" type="ORF">RS84_00236</name>
</gene>
<accession>A0A0M2HYK1</accession>
<name>A0A0M2HYK1_9MICO</name>
<dbReference type="Proteomes" id="UP000033900">
    <property type="component" value="Unassembled WGS sequence"/>
</dbReference>
<organism evidence="2 3">
    <name type="scientific">Microbacterium hydrocarbonoxydans</name>
    <dbReference type="NCBI Taxonomy" id="273678"/>
    <lineage>
        <taxon>Bacteria</taxon>
        <taxon>Bacillati</taxon>
        <taxon>Actinomycetota</taxon>
        <taxon>Actinomycetes</taxon>
        <taxon>Micrococcales</taxon>
        <taxon>Microbacteriaceae</taxon>
        <taxon>Microbacterium</taxon>
    </lineage>
</organism>
<evidence type="ECO:0000256" key="1">
    <source>
        <dbReference type="SAM" id="MobiDB-lite"/>
    </source>
</evidence>
<dbReference type="STRING" id="273678.RS84_00236"/>
<reference evidence="2 3" key="1">
    <citation type="submission" date="2015-02" db="EMBL/GenBank/DDBJ databases">
        <title>Draft genome sequences of ten Microbacterium spp. with emphasis on heavy metal contaminated environments.</title>
        <authorList>
            <person name="Corretto E."/>
        </authorList>
    </citation>
    <scope>NUCLEOTIDE SEQUENCE [LARGE SCALE GENOMIC DNA]</scope>
    <source>
        <strain evidence="2 3">SA35</strain>
    </source>
</reference>
<comment type="caution">
    <text evidence="2">The sequence shown here is derived from an EMBL/GenBank/DDBJ whole genome shotgun (WGS) entry which is preliminary data.</text>
</comment>
<dbReference type="EMBL" id="JYJB01000003">
    <property type="protein sequence ID" value="KJL49523.1"/>
    <property type="molecule type" value="Genomic_DNA"/>
</dbReference>
<sequence length="136" mass="14808">MGREHRQRAAAEHKLRLALAKKHRAVVAEIARLLEKFPCPVCGRAMKVNERFRIPNHAQRGGVRCSGSLLAIGWFADGLAAVPYDRYDEPESVEARALLKRTLSPVAASERRSTSVIGDRAAPGKTVSGGLPGSKR</sequence>
<proteinExistence type="predicted"/>
<evidence type="ECO:0000313" key="3">
    <source>
        <dbReference type="Proteomes" id="UP000033900"/>
    </source>
</evidence>
<dbReference type="AlphaFoldDB" id="A0A0M2HYK1"/>
<dbReference type="OrthoDB" id="9830829at2"/>
<dbReference type="PATRIC" id="fig|273678.4.peg.228"/>
<keyword evidence="3" id="KW-1185">Reference proteome</keyword>
<protein>
    <submittedName>
        <fullName evidence="2">Uncharacterized protein</fullName>
    </submittedName>
</protein>
<dbReference type="RefSeq" id="WP_152641713.1">
    <property type="nucleotide sequence ID" value="NZ_JYJB01000003.1"/>
</dbReference>